<name>A0A3P7P249_DIBLA</name>
<organism evidence="1 2">
    <name type="scientific">Dibothriocephalus latus</name>
    <name type="common">Fish tapeworm</name>
    <name type="synonym">Diphyllobothrium latum</name>
    <dbReference type="NCBI Taxonomy" id="60516"/>
    <lineage>
        <taxon>Eukaryota</taxon>
        <taxon>Metazoa</taxon>
        <taxon>Spiralia</taxon>
        <taxon>Lophotrochozoa</taxon>
        <taxon>Platyhelminthes</taxon>
        <taxon>Cestoda</taxon>
        <taxon>Eucestoda</taxon>
        <taxon>Diphyllobothriidea</taxon>
        <taxon>Diphyllobothriidae</taxon>
        <taxon>Dibothriocephalus</taxon>
    </lineage>
</organism>
<dbReference type="EMBL" id="UYRU01110515">
    <property type="protein sequence ID" value="VDN44183.1"/>
    <property type="molecule type" value="Genomic_DNA"/>
</dbReference>
<gene>
    <name evidence="1" type="ORF">DILT_LOCUS19282</name>
</gene>
<proteinExistence type="predicted"/>
<evidence type="ECO:0000313" key="1">
    <source>
        <dbReference type="EMBL" id="VDN44183.1"/>
    </source>
</evidence>
<evidence type="ECO:0000313" key="2">
    <source>
        <dbReference type="Proteomes" id="UP000281553"/>
    </source>
</evidence>
<dbReference type="AlphaFoldDB" id="A0A3P7P249"/>
<dbReference type="Proteomes" id="UP000281553">
    <property type="component" value="Unassembled WGS sequence"/>
</dbReference>
<sequence length="42" mass="4992">MVTDKTLYIAVIVQDRLKRTTVVYAMQPQKLDERSAWILAYY</sequence>
<accession>A0A3P7P249</accession>
<protein>
    <submittedName>
        <fullName evidence="1">Uncharacterized protein</fullName>
    </submittedName>
</protein>
<keyword evidence="2" id="KW-1185">Reference proteome</keyword>
<reference evidence="1 2" key="1">
    <citation type="submission" date="2018-11" db="EMBL/GenBank/DDBJ databases">
        <authorList>
            <consortium name="Pathogen Informatics"/>
        </authorList>
    </citation>
    <scope>NUCLEOTIDE SEQUENCE [LARGE SCALE GENOMIC DNA]</scope>
</reference>